<dbReference type="RefSeq" id="WP_070230348.1">
    <property type="nucleotide sequence ID" value="NZ_BJYO01000002.1"/>
</dbReference>
<dbReference type="Pfam" id="PF10112">
    <property type="entry name" value="Halogen_Hydrol"/>
    <property type="match status" value="1"/>
</dbReference>
<dbReference type="EMBL" id="QRAS01000001">
    <property type="protein sequence ID" value="RDL12312.1"/>
    <property type="molecule type" value="Genomic_DNA"/>
</dbReference>
<name>A0A288Q9Y4_9LACO</name>
<proteinExistence type="predicted"/>
<evidence type="ECO:0000313" key="2">
    <source>
        <dbReference type="Proteomes" id="UP000254912"/>
    </source>
</evidence>
<dbReference type="KEGG" id="wso:WSWS_01121"/>
<organism evidence="1 2">
    <name type="scientific">Weissella soli</name>
    <dbReference type="NCBI Taxonomy" id="155866"/>
    <lineage>
        <taxon>Bacteria</taxon>
        <taxon>Bacillati</taxon>
        <taxon>Bacillota</taxon>
        <taxon>Bacilli</taxon>
        <taxon>Lactobacillales</taxon>
        <taxon>Lactobacillaceae</taxon>
        <taxon>Weissella</taxon>
    </lineage>
</organism>
<sequence>MLDLKRFDKKTLTIIKWVTLVVMAGLGQFVGGAFGDTLLITILIGLFTSPKFNLKYLLPWGLGVAFLASGLPTLVMLAGIIGVIAGQQILFKNRRSGQAKLSGTAVKRLEKADFSALTKRDVAVFNEVYSETDAQLTDIKRWLGKTKGLIKLNEETQLMYYADAVMQEMAKEPADLMRANDFVYKTVPTLHELLASYLEIAQHEIISDAQKEELRKARAVIRDLAVKVQAAYLAVTEDDVASLRDKVSVAKRTMEDTL</sequence>
<dbReference type="AlphaFoldDB" id="A0A288Q9Y4"/>
<protein>
    <submittedName>
        <fullName evidence="1">5-bromo-4-chloroindolyl phosphate hydrolysis protein</fullName>
    </submittedName>
</protein>
<gene>
    <name evidence="1" type="ORF">DFP99_0750</name>
</gene>
<comment type="caution">
    <text evidence="1">The sequence shown here is derived from an EMBL/GenBank/DDBJ whole genome shotgun (WGS) entry which is preliminary data.</text>
</comment>
<dbReference type="GeneID" id="94546309"/>
<evidence type="ECO:0000313" key="1">
    <source>
        <dbReference type="EMBL" id="RDL12312.1"/>
    </source>
</evidence>
<accession>A0A288Q9Y4</accession>
<reference evidence="1 2" key="1">
    <citation type="submission" date="2018-07" db="EMBL/GenBank/DDBJ databases">
        <title>Genomic Encyclopedia of Type Strains, Phase III (KMG-III): the genomes of soil and plant-associated and newly described type strains.</title>
        <authorList>
            <person name="Whitman W."/>
        </authorList>
    </citation>
    <scope>NUCLEOTIDE SEQUENCE [LARGE SCALE GENOMIC DNA]</scope>
    <source>
        <strain evidence="1 2">CECT 7031</strain>
    </source>
</reference>
<keyword evidence="2" id="KW-1185">Reference proteome</keyword>
<dbReference type="InterPro" id="IPR018770">
    <property type="entry name" value="ChloroindolylP_hydrolase"/>
</dbReference>
<dbReference type="Proteomes" id="UP000254912">
    <property type="component" value="Unassembled WGS sequence"/>
</dbReference>